<evidence type="ECO:0000313" key="2">
    <source>
        <dbReference type="EMBL" id="CAG5098487.1"/>
    </source>
</evidence>
<feature type="domain" description="MAM" evidence="1">
    <location>
        <begin position="61"/>
        <end position="159"/>
    </location>
</feature>
<name>A0ABN7SDQ9_OIKDI</name>
<dbReference type="InterPro" id="IPR056601">
    <property type="entry name" value="Galaxin_dom"/>
</dbReference>
<evidence type="ECO:0000313" key="3">
    <source>
        <dbReference type="Proteomes" id="UP001158576"/>
    </source>
</evidence>
<dbReference type="SUPFAM" id="SSF49899">
    <property type="entry name" value="Concanavalin A-like lectins/glucanases"/>
    <property type="match status" value="1"/>
</dbReference>
<organism evidence="2 3">
    <name type="scientific">Oikopleura dioica</name>
    <name type="common">Tunicate</name>
    <dbReference type="NCBI Taxonomy" id="34765"/>
    <lineage>
        <taxon>Eukaryota</taxon>
        <taxon>Metazoa</taxon>
        <taxon>Chordata</taxon>
        <taxon>Tunicata</taxon>
        <taxon>Appendicularia</taxon>
        <taxon>Copelata</taxon>
        <taxon>Oikopleuridae</taxon>
        <taxon>Oikopleura</taxon>
    </lineage>
</organism>
<dbReference type="InterPro" id="IPR000998">
    <property type="entry name" value="MAM_dom"/>
</dbReference>
<proteinExistence type="predicted"/>
<dbReference type="PROSITE" id="PS50060">
    <property type="entry name" value="MAM_2"/>
    <property type="match status" value="1"/>
</dbReference>
<evidence type="ECO:0000259" key="1">
    <source>
        <dbReference type="PROSITE" id="PS50060"/>
    </source>
</evidence>
<dbReference type="InterPro" id="IPR013320">
    <property type="entry name" value="ConA-like_dom_sf"/>
</dbReference>
<dbReference type="Pfam" id="PF00629">
    <property type="entry name" value="MAM"/>
    <property type="match status" value="1"/>
</dbReference>
<accession>A0ABN7SDQ9</accession>
<dbReference type="EMBL" id="OU015569">
    <property type="protein sequence ID" value="CAG5098487.1"/>
    <property type="molecule type" value="Genomic_DNA"/>
</dbReference>
<gene>
    <name evidence="2" type="ORF">OKIOD_LOCUS7271</name>
</gene>
<reference evidence="2 3" key="1">
    <citation type="submission" date="2021-04" db="EMBL/GenBank/DDBJ databases">
        <authorList>
            <person name="Bliznina A."/>
        </authorList>
    </citation>
    <scope>NUCLEOTIDE SEQUENCE [LARGE SCALE GENOMIC DNA]</scope>
</reference>
<dbReference type="SMART" id="SM00137">
    <property type="entry name" value="MAM"/>
    <property type="match status" value="1"/>
</dbReference>
<dbReference type="Gene3D" id="2.60.120.200">
    <property type="match status" value="1"/>
</dbReference>
<keyword evidence="3" id="KW-1185">Reference proteome</keyword>
<dbReference type="Proteomes" id="UP001158576">
    <property type="component" value="Chromosome XSR"/>
</dbReference>
<sequence length="403" mass="46244">MEKVFVDSEQREREVVTGWSCTFDKGLCESWMTKEVLSDSIKEDISLATRILDGTKPGNCFWYHIYGRSGSEPSKFEVLINKNPKNKNAEGWSSLFQVNTDVSNDRFDWKYASLNIKPDLEKEKDWKTVLFALIARRGGGYIPDIAIDDVQLRSDKCPEIPPRQKSEQELKEIEKRMENWSPLGTTPAAPIKVPQKDFYRHEFFTAEFNIITKTKSARAPKEKSSEICCGGKAQARYPGAKCCEQKKTVYNHNKYECCGSRIYKRGDLKRRNEFCCGAVAYSFETFPDGCCNQQLLQGGKSCCSVTRWKERVYNEQDEICCDGVFSAYLYQCKITKKGERKVLKLTNDQRKAMFDIDFPGEYRWVNKAAFAAMVKGTGKHVKLSEDEYEDYMQSILSPGAPIF</sequence>
<protein>
    <submittedName>
        <fullName evidence="2">Oidioi.mRNA.OKI2018_I69.XSR.g15713.t1.cds</fullName>
    </submittedName>
</protein>
<dbReference type="Pfam" id="PF24748">
    <property type="entry name" value="Galaxin_repeat"/>
    <property type="match status" value="1"/>
</dbReference>